<sequence length="1105" mass="122580">MSSRGNAEFNNSESDPTNDPDGEAIGDDGENMVSSSKDMPSQDYAFEASRVKPNRDKHLRYRTRVFAAECLSHLPTAVGSDAAHFDLSSARKKRANAQGSCDWLVLHVQELISLAYQISTIQFENMRPIGVGLLSTIIDKFEMTPDPDLPGHLLLEQYQAQLVSAVRTALDSSSGPILLEAGLQLATKIMTSGIISGDQAAVKRIFSLISRPLNDFKDLYYPSFAEWVSCKIKIRLLAAHASLKCYTYAFLRRHHDRVPDEFLALLPLFSKSSSVLGKYWIQWNPFLDGIQLPLVSSKLQSCFEEAWPVILQAVALDAMPVKLDEKGLSKITVENMSKSSLISGYSMVELECEDYRFLWGFALIVVFQGQHLVPNKQRIGLGSAKAKFGGDSPTKEMNPLGLKLYEIVLPVFQFLSTESFFTAGFLTMNICQELLQVFLYSICMDNSWNSLAISVLSQIVQNCPEDFLKSENFSYLGMEQCLAYLFKIFQSTNLVSPDQSNQGDLISPLFVTAKTLIVHFEPKKQFKSVALAFLLIGYRCIRQASTELCLSKAIEFIKCAVPLLKNVVEDALTLGDDGIIHLRTIFGSCLNVIADVTKNCIEGLHLLVNKRSDLGRLLQLKLAFTLEQNVSLAKLANETGCPWDNKDCIPIGFAVFKCCAESIRTVLTDSNLQVQAIGLQVLKSLVQRCTSKENNSLLLFIGGVLVRDIFTIMQKMLKKPIVKESVTIAGECLRILMLLQTVSKTEECRRGFMNLLLEAIVMVFSASEDVRSQEANDIRNTAVRLVSHLAQIPSSAVHLKDVLLSLPPTHRQQLQVIVRLGMAIVQVVLRASVTQDHNPLQMKPVAPSLEIKLPAPAGGKLERDSLPSATRIEQPEVSRERELLATAASVHSDEDKIGERDDEDEDDDWDTFQSFPASTSVSETDSKVGIMADRPDLVEDSSASESRTRKVNFQESDPSQPLDIVNESNEAEDPETGEQNLVSDSADDGYEMEVVHDFKTDTGIAKPSDDDRDQEIEDENVSSQEIEDEAVASLAKEEIAHSIQLTEDVEGSVKDRSAEDHEQRKESLADKIDEPLSTDLQQVEGEEGSSEVNTVKEHEVKNGEC</sequence>
<comment type="caution">
    <text evidence="2">The sequence shown here is derived from an EMBL/GenBank/DDBJ whole genome shotgun (WGS) entry which is preliminary data.</text>
</comment>
<dbReference type="GO" id="GO:0005975">
    <property type="term" value="P:carbohydrate metabolic process"/>
    <property type="evidence" value="ECO:0007669"/>
    <property type="project" value="InterPro"/>
</dbReference>
<feature type="compositionally biased region" description="Polar residues" evidence="1">
    <location>
        <begin position="1"/>
        <end position="15"/>
    </location>
</feature>
<accession>A0AAP0M601</accession>
<feature type="region of interest" description="Disordered" evidence="1">
    <location>
        <begin position="856"/>
        <end position="1026"/>
    </location>
</feature>
<dbReference type="SUPFAM" id="SSF48371">
    <property type="entry name" value="ARM repeat"/>
    <property type="match status" value="1"/>
</dbReference>
<feature type="compositionally biased region" description="Basic and acidic residues" evidence="1">
    <location>
        <begin position="1051"/>
        <end position="1074"/>
    </location>
</feature>
<dbReference type="InterPro" id="IPR044218">
    <property type="entry name" value="SWEETIE"/>
</dbReference>
<dbReference type="Pfam" id="PF20210">
    <property type="entry name" value="Laa1_Sip1_HTR5"/>
    <property type="match status" value="1"/>
</dbReference>
<dbReference type="Proteomes" id="UP001428341">
    <property type="component" value="Unassembled WGS sequence"/>
</dbReference>
<organism evidence="2 3">
    <name type="scientific">Citrus x changshan-huyou</name>
    <dbReference type="NCBI Taxonomy" id="2935761"/>
    <lineage>
        <taxon>Eukaryota</taxon>
        <taxon>Viridiplantae</taxon>
        <taxon>Streptophyta</taxon>
        <taxon>Embryophyta</taxon>
        <taxon>Tracheophyta</taxon>
        <taxon>Spermatophyta</taxon>
        <taxon>Magnoliopsida</taxon>
        <taxon>eudicotyledons</taxon>
        <taxon>Gunneridae</taxon>
        <taxon>Pentapetalae</taxon>
        <taxon>rosids</taxon>
        <taxon>malvids</taxon>
        <taxon>Sapindales</taxon>
        <taxon>Rutaceae</taxon>
        <taxon>Aurantioideae</taxon>
        <taxon>Citrus</taxon>
    </lineage>
</organism>
<evidence type="ECO:0000256" key="1">
    <source>
        <dbReference type="SAM" id="MobiDB-lite"/>
    </source>
</evidence>
<feature type="compositionally biased region" description="Acidic residues" evidence="1">
    <location>
        <begin position="900"/>
        <end position="910"/>
    </location>
</feature>
<feature type="region of interest" description="Disordered" evidence="1">
    <location>
        <begin position="1042"/>
        <end position="1105"/>
    </location>
</feature>
<feature type="compositionally biased region" description="Polar residues" evidence="1">
    <location>
        <begin position="911"/>
        <end position="923"/>
    </location>
</feature>
<dbReference type="AlphaFoldDB" id="A0AAP0M601"/>
<protein>
    <recommendedName>
        <fullName evidence="4">HEAT repeat-containing protein</fullName>
    </recommendedName>
</protein>
<dbReference type="InterPro" id="IPR016024">
    <property type="entry name" value="ARM-type_fold"/>
</dbReference>
<proteinExistence type="predicted"/>
<evidence type="ECO:0008006" key="4">
    <source>
        <dbReference type="Google" id="ProtNLM"/>
    </source>
</evidence>
<evidence type="ECO:0000313" key="2">
    <source>
        <dbReference type="EMBL" id="KAK9194570.1"/>
    </source>
</evidence>
<reference evidence="2 3" key="1">
    <citation type="submission" date="2024-05" db="EMBL/GenBank/DDBJ databases">
        <title>Haplotype-resolved chromosome-level genome assembly of Huyou (Citrus changshanensis).</title>
        <authorList>
            <person name="Miao C."/>
            <person name="Chen W."/>
            <person name="Wu Y."/>
            <person name="Wang L."/>
            <person name="Zhao S."/>
            <person name="Grierson D."/>
            <person name="Xu C."/>
            <person name="Chen K."/>
        </authorList>
    </citation>
    <scope>NUCLEOTIDE SEQUENCE [LARGE SCALE GENOMIC DNA]</scope>
    <source>
        <strain evidence="2">01-14</strain>
        <tissue evidence="2">Leaf</tissue>
    </source>
</reference>
<feature type="compositionally biased region" description="Acidic residues" evidence="1">
    <location>
        <begin position="1010"/>
        <end position="1026"/>
    </location>
</feature>
<dbReference type="PANTHER" id="PTHR46975">
    <property type="entry name" value="PROTEIN SWEETIE"/>
    <property type="match status" value="1"/>
</dbReference>
<dbReference type="PANTHER" id="PTHR46975:SF2">
    <property type="entry name" value="PROTEIN SWEETIE"/>
    <property type="match status" value="1"/>
</dbReference>
<feature type="compositionally biased region" description="Polar residues" evidence="1">
    <location>
        <begin position="941"/>
        <end position="959"/>
    </location>
</feature>
<dbReference type="InterPro" id="IPR046837">
    <property type="entry name" value="Laa1/Sip1/HEATR5-like_HEAT"/>
</dbReference>
<dbReference type="EMBL" id="JBCGBO010000006">
    <property type="protein sequence ID" value="KAK9194570.1"/>
    <property type="molecule type" value="Genomic_DNA"/>
</dbReference>
<evidence type="ECO:0000313" key="3">
    <source>
        <dbReference type="Proteomes" id="UP001428341"/>
    </source>
</evidence>
<feature type="compositionally biased region" description="Acidic residues" evidence="1">
    <location>
        <begin position="16"/>
        <end position="30"/>
    </location>
</feature>
<name>A0AAP0M601_9ROSI</name>
<keyword evidence="3" id="KW-1185">Reference proteome</keyword>
<feature type="region of interest" description="Disordered" evidence="1">
    <location>
        <begin position="1"/>
        <end position="40"/>
    </location>
</feature>
<feature type="compositionally biased region" description="Basic and acidic residues" evidence="1">
    <location>
        <begin position="1094"/>
        <end position="1105"/>
    </location>
</feature>
<feature type="compositionally biased region" description="Basic and acidic residues" evidence="1">
    <location>
        <begin position="873"/>
        <end position="883"/>
    </location>
</feature>
<gene>
    <name evidence="2" type="ORF">WN944_005277</name>
</gene>